<protein>
    <recommendedName>
        <fullName evidence="7">Poly(A) polymerase I</fullName>
        <shortName evidence="7">PAP I</shortName>
        <ecNumber evidence="7">2.7.7.19</ecNumber>
    </recommendedName>
</protein>
<keyword evidence="5 7" id="KW-0694">RNA-binding</keyword>
<dbReference type="PANTHER" id="PTHR43051:SF1">
    <property type="entry name" value="POLYNUCLEOTIDE ADENYLYLTRANSFERASE FAMILY PROTEIN"/>
    <property type="match status" value="1"/>
</dbReference>
<evidence type="ECO:0000313" key="14">
    <source>
        <dbReference type="Proteomes" id="UP000055035"/>
    </source>
</evidence>
<dbReference type="STRING" id="456.Ljor_1491"/>
<feature type="region of interest" description="Disordered" evidence="9">
    <location>
        <begin position="449"/>
        <end position="471"/>
    </location>
</feature>
<keyword evidence="2 7" id="KW-0808">Transferase</keyword>
<dbReference type="FunFam" id="3.30.460.10:FF:000035">
    <property type="entry name" value="Poly(A) polymerase I"/>
    <property type="match status" value="1"/>
</dbReference>
<reference evidence="13 14" key="1">
    <citation type="submission" date="2015-11" db="EMBL/GenBank/DDBJ databases">
        <title>Genomic analysis of 38 Legionella species identifies large and diverse effector repertoires.</title>
        <authorList>
            <person name="Burstein D."/>
            <person name="Amaro F."/>
            <person name="Zusman T."/>
            <person name="Lifshitz Z."/>
            <person name="Cohen O."/>
            <person name="Gilbert J.A."/>
            <person name="Pupko T."/>
            <person name="Shuman H.A."/>
            <person name="Segal G."/>
        </authorList>
    </citation>
    <scope>NUCLEOTIDE SEQUENCE [LARGE SCALE GENOMIC DNA]</scope>
    <source>
        <strain evidence="13 14">BL-540</strain>
    </source>
</reference>
<dbReference type="PATRIC" id="fig|456.5.peg.1594"/>
<evidence type="ECO:0000256" key="3">
    <source>
        <dbReference type="ARBA" id="ARBA00022741"/>
    </source>
</evidence>
<evidence type="ECO:0000313" key="13">
    <source>
        <dbReference type="EMBL" id="KTD17185.1"/>
    </source>
</evidence>
<dbReference type="SUPFAM" id="SSF81301">
    <property type="entry name" value="Nucleotidyltransferase"/>
    <property type="match status" value="1"/>
</dbReference>
<sequence length="471" mass="53877">MDLGYTYAALGGHYKVTTIIKLIKKLLRKSRANHQPIDASYIIPRTQHKVSKTDISINALKVLNRLNSAGFQAYLVGGSVRDLLLGKAPKDFDIATNATPNQIKKLFRNARIIGRRFKLVHIIFHRDIIEVATFRKSSESENELMAEHQYTNERGMLVRDNVYGTLDEDAWRRDFTVNSLYYNIDDASIVDFTGGVNDVHERLLRIIGDPDKRYQEDPVRMLRAIRFSAKLHFELAPETAAPLPKLSHLIRHVSGSRLFDEMTKLYQCGEAETVQRLLVEHGLFPHLFEQTANLFASEYPVKALLGIALENTDTRIRDEKPVTPAFLFAVLLWFPLKAQALALQESEGLDPLPALEKAMSQVIFEQNKVITIPKRFSQIIREIWLLQFRFPKRFGGRAFNLLQHPRFRAAYDFLALRALAGDESLELAQWWTTFQESDAKEQAAMVAALSPKTLPHKNRKKRKPKTITSSE</sequence>
<dbReference type="InterPro" id="IPR052191">
    <property type="entry name" value="tRNA_ntf/polyA_polymerase_I"/>
</dbReference>
<dbReference type="InterPro" id="IPR002646">
    <property type="entry name" value="PolA_pol_head_dom"/>
</dbReference>
<evidence type="ECO:0000256" key="4">
    <source>
        <dbReference type="ARBA" id="ARBA00022840"/>
    </source>
</evidence>
<proteinExistence type="inferred from homology"/>
<comment type="caution">
    <text evidence="13">The sequence shown here is derived from an EMBL/GenBank/DDBJ whole genome shotgun (WGS) entry which is preliminary data.</text>
</comment>
<evidence type="ECO:0000256" key="1">
    <source>
        <dbReference type="ARBA" id="ARBA00022664"/>
    </source>
</evidence>
<evidence type="ECO:0000259" key="10">
    <source>
        <dbReference type="Pfam" id="PF01743"/>
    </source>
</evidence>
<keyword evidence="6 7" id="KW-0804">Transcription</keyword>
<dbReference type="InterPro" id="IPR010206">
    <property type="entry name" value="PolA_pol_I"/>
</dbReference>
<dbReference type="InterPro" id="IPR025866">
    <property type="entry name" value="PolyA_pol_arg_C_dom"/>
</dbReference>
<dbReference type="Pfam" id="PF12627">
    <property type="entry name" value="PolyA_pol_RNAbd"/>
    <property type="match status" value="1"/>
</dbReference>
<keyword evidence="4 7" id="KW-0067">ATP-binding</keyword>
<evidence type="ECO:0000259" key="11">
    <source>
        <dbReference type="Pfam" id="PF12626"/>
    </source>
</evidence>
<dbReference type="GO" id="GO:1990817">
    <property type="term" value="F:poly(A) RNA polymerase activity"/>
    <property type="evidence" value="ECO:0007669"/>
    <property type="project" value="UniProtKB-UniRule"/>
</dbReference>
<dbReference type="Proteomes" id="UP000055035">
    <property type="component" value="Unassembled WGS sequence"/>
</dbReference>
<comment type="function">
    <text evidence="7">Adds poly(A) tail to the 3' end of many RNAs, which usually targets these RNAs for decay. Plays a significant role in the global control of gene expression, through influencing the rate of transcript degradation, and in the general RNA quality control.</text>
</comment>
<accession>A0A0W0VAN0</accession>
<dbReference type="GO" id="GO:0003723">
    <property type="term" value="F:RNA binding"/>
    <property type="evidence" value="ECO:0007669"/>
    <property type="project" value="UniProtKB-UniRule"/>
</dbReference>
<feature type="active site" evidence="7">
    <location>
        <position position="93"/>
    </location>
</feature>
<evidence type="ECO:0000259" key="12">
    <source>
        <dbReference type="Pfam" id="PF12627"/>
    </source>
</evidence>
<dbReference type="EC" id="2.7.7.19" evidence="7"/>
<dbReference type="CDD" id="cd05398">
    <property type="entry name" value="NT_ClassII-CCAase"/>
    <property type="match status" value="1"/>
</dbReference>
<dbReference type="Pfam" id="PF01743">
    <property type="entry name" value="PolyA_pol"/>
    <property type="match status" value="1"/>
</dbReference>
<dbReference type="AlphaFoldDB" id="A0A0W0VAN0"/>
<feature type="domain" description="Poly A polymerase head" evidence="10">
    <location>
        <begin position="73"/>
        <end position="205"/>
    </location>
</feature>
<dbReference type="Gene3D" id="1.10.3090.10">
    <property type="entry name" value="cca-adding enzyme, domain 2"/>
    <property type="match status" value="1"/>
</dbReference>
<keyword evidence="14" id="KW-1185">Reference proteome</keyword>
<dbReference type="PANTHER" id="PTHR43051">
    <property type="entry name" value="POLYNUCLEOTIDE ADENYLYLTRANSFERASE FAMILY PROTEIN"/>
    <property type="match status" value="1"/>
</dbReference>
<dbReference type="GO" id="GO:0005524">
    <property type="term" value="F:ATP binding"/>
    <property type="evidence" value="ECO:0007669"/>
    <property type="project" value="UniProtKB-UniRule"/>
</dbReference>
<dbReference type="SUPFAM" id="SSF81891">
    <property type="entry name" value="Poly A polymerase C-terminal region-like"/>
    <property type="match status" value="1"/>
</dbReference>
<feature type="domain" description="tRNA nucleotidyltransferase/poly(A) polymerase RNA and SrmB- binding" evidence="12">
    <location>
        <begin position="233"/>
        <end position="292"/>
    </location>
</feature>
<feature type="active site" evidence="7">
    <location>
        <position position="91"/>
    </location>
</feature>
<organism evidence="13 14">
    <name type="scientific">Legionella jordanis</name>
    <dbReference type="NCBI Taxonomy" id="456"/>
    <lineage>
        <taxon>Bacteria</taxon>
        <taxon>Pseudomonadati</taxon>
        <taxon>Pseudomonadota</taxon>
        <taxon>Gammaproteobacteria</taxon>
        <taxon>Legionellales</taxon>
        <taxon>Legionellaceae</taxon>
        <taxon>Legionella</taxon>
    </lineage>
</organism>
<evidence type="ECO:0000256" key="2">
    <source>
        <dbReference type="ARBA" id="ARBA00022679"/>
    </source>
</evidence>
<dbReference type="Pfam" id="PF12626">
    <property type="entry name" value="PolyA_pol_arg_C"/>
    <property type="match status" value="1"/>
</dbReference>
<dbReference type="EMBL" id="LNYJ01000011">
    <property type="protein sequence ID" value="KTD17185.1"/>
    <property type="molecule type" value="Genomic_DNA"/>
</dbReference>
<keyword evidence="1 7" id="KW-0507">mRNA processing</keyword>
<dbReference type="Gene3D" id="3.30.460.10">
    <property type="entry name" value="Beta Polymerase, domain 2"/>
    <property type="match status" value="1"/>
</dbReference>
<dbReference type="InterPro" id="IPR032828">
    <property type="entry name" value="PolyA_RNA-bd"/>
</dbReference>
<dbReference type="GO" id="GO:0043633">
    <property type="term" value="P:polyadenylation-dependent RNA catabolic process"/>
    <property type="evidence" value="ECO:0007669"/>
    <property type="project" value="InterPro"/>
</dbReference>
<feature type="active site" evidence="7">
    <location>
        <position position="174"/>
    </location>
</feature>
<gene>
    <name evidence="7 13" type="primary">pcnB</name>
    <name evidence="13" type="ORF">Ljor_1491</name>
</gene>
<evidence type="ECO:0000256" key="6">
    <source>
        <dbReference type="ARBA" id="ARBA00023163"/>
    </source>
</evidence>
<comment type="similarity">
    <text evidence="7 8">Belongs to the tRNA nucleotidyltransferase/poly(A) polymerase family.</text>
</comment>
<evidence type="ECO:0000256" key="7">
    <source>
        <dbReference type="HAMAP-Rule" id="MF_00957"/>
    </source>
</evidence>
<comment type="catalytic activity">
    <reaction evidence="7">
        <text>RNA(n) + ATP = RNA(n)-3'-adenine ribonucleotide + diphosphate</text>
        <dbReference type="Rhea" id="RHEA:11332"/>
        <dbReference type="Rhea" id="RHEA-COMP:14527"/>
        <dbReference type="Rhea" id="RHEA-COMP:17347"/>
        <dbReference type="ChEBI" id="CHEBI:30616"/>
        <dbReference type="ChEBI" id="CHEBI:33019"/>
        <dbReference type="ChEBI" id="CHEBI:140395"/>
        <dbReference type="ChEBI" id="CHEBI:173115"/>
        <dbReference type="EC" id="2.7.7.19"/>
    </reaction>
</comment>
<dbReference type="InterPro" id="IPR043519">
    <property type="entry name" value="NT_sf"/>
</dbReference>
<keyword evidence="13" id="KW-0548">Nucleotidyltransferase</keyword>
<feature type="domain" description="Polymerase A arginine-rich C-terminal" evidence="11">
    <location>
        <begin position="347"/>
        <end position="463"/>
    </location>
</feature>
<evidence type="ECO:0000256" key="5">
    <source>
        <dbReference type="ARBA" id="ARBA00022884"/>
    </source>
</evidence>
<evidence type="ECO:0000256" key="8">
    <source>
        <dbReference type="RuleBase" id="RU003953"/>
    </source>
</evidence>
<feature type="compositionally biased region" description="Basic residues" evidence="9">
    <location>
        <begin position="454"/>
        <end position="465"/>
    </location>
</feature>
<dbReference type="HAMAP" id="MF_00957">
    <property type="entry name" value="PolyA_pol"/>
    <property type="match status" value="1"/>
</dbReference>
<name>A0A0W0VAN0_9GAMM</name>
<evidence type="ECO:0000256" key="9">
    <source>
        <dbReference type="SAM" id="MobiDB-lite"/>
    </source>
</evidence>
<keyword evidence="3 7" id="KW-0547">Nucleotide-binding</keyword>
<dbReference type="NCBIfam" id="TIGR01942">
    <property type="entry name" value="pcnB"/>
    <property type="match status" value="1"/>
</dbReference>
<dbReference type="GO" id="GO:0006397">
    <property type="term" value="P:mRNA processing"/>
    <property type="evidence" value="ECO:0007669"/>
    <property type="project" value="UniProtKB-KW"/>
</dbReference>